<keyword evidence="2" id="KW-0812">Transmembrane</keyword>
<dbReference type="PANTHER" id="PTHR30332:SF24">
    <property type="entry name" value="SECRETIN GSPD-RELATED"/>
    <property type="match status" value="1"/>
</dbReference>
<dbReference type="InterPro" id="IPR049371">
    <property type="entry name" value="GspD-like_N0"/>
</dbReference>
<dbReference type="InterPro" id="IPR038591">
    <property type="entry name" value="NolW-like_sf"/>
</dbReference>
<keyword evidence="6" id="KW-0813">Transport</keyword>
<comment type="similarity">
    <text evidence="5">Belongs to the bacterial secretin family.</text>
</comment>
<dbReference type="Gene3D" id="3.30.1370.120">
    <property type="match status" value="1"/>
</dbReference>
<dbReference type="RefSeq" id="WP_006714562.1">
    <property type="nucleotide sequence ID" value="NZ_AFWF01000303.1"/>
</dbReference>
<dbReference type="PANTHER" id="PTHR30332">
    <property type="entry name" value="PROBABLE GENERAL SECRETION PATHWAY PROTEIN D"/>
    <property type="match status" value="1"/>
</dbReference>
<evidence type="ECO:0000256" key="2">
    <source>
        <dbReference type="ARBA" id="ARBA00022692"/>
    </source>
</evidence>
<dbReference type="GO" id="GO:0009279">
    <property type="term" value="C:cell outer membrane"/>
    <property type="evidence" value="ECO:0007669"/>
    <property type="project" value="UniProtKB-SubCell"/>
</dbReference>
<evidence type="ECO:0000256" key="1">
    <source>
        <dbReference type="ARBA" id="ARBA00004370"/>
    </source>
</evidence>
<evidence type="ECO:0000256" key="5">
    <source>
        <dbReference type="RuleBase" id="RU004003"/>
    </source>
</evidence>
<dbReference type="InterPro" id="IPR050810">
    <property type="entry name" value="Bact_Secretion_Sys_Channel"/>
</dbReference>
<reference evidence="10 11" key="1">
    <citation type="journal article" date="2012" name="Int. J. Syst. Evol. Microbiol.">
        <title>Vibrio caribbeanicus sp. nov., isolated from the marine sponge Scleritoderma cyanea.</title>
        <authorList>
            <person name="Hoffmann M."/>
            <person name="Monday S.R."/>
            <person name="Allard M.W."/>
            <person name="Strain E.A."/>
            <person name="Whittaker P."/>
            <person name="Naum M."/>
            <person name="McCarthy P.J."/>
            <person name="Lopez J.V."/>
            <person name="Fischer M."/>
            <person name="Brown E.W."/>
        </authorList>
    </citation>
    <scope>NUCLEOTIDE SEQUENCE [LARGE SCALE GENOMIC DNA]</scope>
    <source>
        <strain evidence="10 11">ATCC 700023</strain>
    </source>
</reference>
<dbReference type="GO" id="GO:0015627">
    <property type="term" value="C:type II protein secretion system complex"/>
    <property type="evidence" value="ECO:0007669"/>
    <property type="project" value="TreeGrafter"/>
</dbReference>
<evidence type="ECO:0000313" key="10">
    <source>
        <dbReference type="EMBL" id="EGU31004.1"/>
    </source>
</evidence>
<dbReference type="InterPro" id="IPR004846">
    <property type="entry name" value="T2SS/T3SS_dom"/>
</dbReference>
<dbReference type="PRINTS" id="PR00811">
    <property type="entry name" value="BCTERIALGSPD"/>
</dbReference>
<dbReference type="Pfam" id="PF03958">
    <property type="entry name" value="Secretin_N"/>
    <property type="match status" value="1"/>
</dbReference>
<dbReference type="GO" id="GO:0009306">
    <property type="term" value="P:protein secretion"/>
    <property type="evidence" value="ECO:0007669"/>
    <property type="project" value="InterPro"/>
</dbReference>
<dbReference type="EMBL" id="AFWF01000303">
    <property type="protein sequence ID" value="EGU31004.1"/>
    <property type="molecule type" value="Genomic_DNA"/>
</dbReference>
<evidence type="ECO:0000256" key="6">
    <source>
        <dbReference type="RuleBase" id="RU004004"/>
    </source>
</evidence>
<proteinExistence type="inferred from homology"/>
<evidence type="ECO:0000259" key="9">
    <source>
        <dbReference type="Pfam" id="PF21305"/>
    </source>
</evidence>
<dbReference type="Proteomes" id="UP000004605">
    <property type="component" value="Unassembled WGS sequence"/>
</dbReference>
<dbReference type="InterPro" id="IPR005644">
    <property type="entry name" value="NolW-like"/>
</dbReference>
<accession>F9S7V4</accession>
<keyword evidence="3" id="KW-0732">Signal</keyword>
<comment type="caution">
    <text evidence="10">The sequence shown here is derived from an EMBL/GenBank/DDBJ whole genome shotgun (WGS) entry which is preliminary data.</text>
</comment>
<feature type="domain" description="GspD-like N0" evidence="9">
    <location>
        <begin position="72"/>
        <end position="135"/>
    </location>
</feature>
<evidence type="ECO:0000259" key="7">
    <source>
        <dbReference type="Pfam" id="PF00263"/>
    </source>
</evidence>
<evidence type="ECO:0000256" key="4">
    <source>
        <dbReference type="ARBA" id="ARBA00023136"/>
    </source>
</evidence>
<dbReference type="InterPro" id="IPR001775">
    <property type="entry name" value="GspD/PilQ"/>
</dbReference>
<dbReference type="Gene3D" id="3.55.50.30">
    <property type="match status" value="1"/>
</dbReference>
<keyword evidence="11" id="KW-1185">Reference proteome</keyword>
<comment type="subcellular location">
    <subcellularLocation>
        <location evidence="6">Cell outer membrane</location>
    </subcellularLocation>
    <subcellularLocation>
        <location evidence="1">Membrane</location>
    </subcellularLocation>
</comment>
<sequence length="443" mass="49161">MILLLKKKNKKEKTYCSRSEYIQRPTLLIRHLCVNHWKTALSFYKVFHIMALSALFTVSPYLRAEPAVFETSNTPIAEFVSWGARELNQSIVVGAGVVGTVSFTAPNLEESEYASFFNNVLSAHGYYVTYENGLYVVKPLDSSIQNIEPALVKLYRLAHVRNTKISELLQSTLSATSKQMVKDRPAHNFTVEILPSTNGLIVTGTSDQLEQIDVLISGIDTPQRQVFIEAIITETSIDNSQEVGVNMQIALKNAGFVTNTSIIDLATDNAMIFTGGDFEALIKAVKTNENTDLLSRPNILVMDRERGYVTVGQNVPFLVSKEVTDGGNTIQQIERQDVGVSLEVVPHVIEDRIVLQINQESQAVTNSSIASDIITNKRTLQTVVNVKDGQTIMLGGLISSDERQRVSGVPVLKDIPYLGAIFRSERTERVDKELRIVIKSTIL</sequence>
<feature type="domain" description="Type II/III secretion system secretin-like" evidence="7">
    <location>
        <begin position="284"/>
        <end position="443"/>
    </location>
</feature>
<protein>
    <submittedName>
        <fullName evidence="10">Putative maturation protein</fullName>
    </submittedName>
</protein>
<evidence type="ECO:0000259" key="8">
    <source>
        <dbReference type="Pfam" id="PF03958"/>
    </source>
</evidence>
<gene>
    <name evidence="10" type="ORF">VII00023_20707</name>
</gene>
<dbReference type="PRINTS" id="PR01032">
    <property type="entry name" value="PHAGEIV"/>
</dbReference>
<dbReference type="Pfam" id="PF00263">
    <property type="entry name" value="Secretin"/>
    <property type="match status" value="1"/>
</dbReference>
<evidence type="ECO:0000313" key="11">
    <source>
        <dbReference type="Proteomes" id="UP000004605"/>
    </source>
</evidence>
<keyword evidence="4" id="KW-0472">Membrane</keyword>
<feature type="domain" description="NolW-like" evidence="8">
    <location>
        <begin position="152"/>
        <end position="225"/>
    </location>
</feature>
<name>F9S7V4_9VIBR</name>
<organism evidence="10 11">
    <name type="scientific">Vibrio ichthyoenteri ATCC 700023</name>
    <dbReference type="NCBI Taxonomy" id="870968"/>
    <lineage>
        <taxon>Bacteria</taxon>
        <taxon>Pseudomonadati</taxon>
        <taxon>Pseudomonadota</taxon>
        <taxon>Gammaproteobacteria</taxon>
        <taxon>Vibrionales</taxon>
        <taxon>Vibrionaceae</taxon>
        <taxon>Vibrio</taxon>
    </lineage>
</organism>
<evidence type="ECO:0000256" key="3">
    <source>
        <dbReference type="ARBA" id="ARBA00022729"/>
    </source>
</evidence>
<dbReference type="Pfam" id="PF21305">
    <property type="entry name" value="type_II_gspD_N0"/>
    <property type="match status" value="1"/>
</dbReference>
<dbReference type="AlphaFoldDB" id="F9S7V4"/>